<reference evidence="1" key="1">
    <citation type="journal article" date="2021" name="Proc. Natl. Acad. Sci. U.S.A.">
        <title>A Catalog of Tens of Thousands of Viruses from Human Metagenomes Reveals Hidden Associations with Chronic Diseases.</title>
        <authorList>
            <person name="Tisza M.J."/>
            <person name="Buck C.B."/>
        </authorList>
    </citation>
    <scope>NUCLEOTIDE SEQUENCE</scope>
    <source>
        <strain evidence="1">CtPjm15</strain>
    </source>
</reference>
<name>A0A8S5SQC1_9VIRU</name>
<dbReference type="EMBL" id="BK032645">
    <property type="protein sequence ID" value="DAF53003.1"/>
    <property type="molecule type" value="Genomic_DNA"/>
</dbReference>
<accession>A0A8S5SQC1</accession>
<protein>
    <submittedName>
        <fullName evidence="1">Uncharacterized protein</fullName>
    </submittedName>
</protein>
<sequence>MAEYVAGRGTTAMSILGTVLGSIGTAGSGLNLFGARPAAVYENSNVCVHDMQMAQELAQKDAQISRLESEKYADSVGLGLYKYIDGELKSMREQQNAKWTEQAVVNANLSNGLTALSGQAASTAQLVAQITKTAVPSSAICNFNSGCGSCCGSVNV</sequence>
<proteinExistence type="predicted"/>
<evidence type="ECO:0000313" key="1">
    <source>
        <dbReference type="EMBL" id="DAF53003.1"/>
    </source>
</evidence>
<organism evidence="1">
    <name type="scientific">Phage sp. ctPjm15</name>
    <dbReference type="NCBI Taxonomy" id="2828006"/>
    <lineage>
        <taxon>Viruses</taxon>
    </lineage>
</organism>